<evidence type="ECO:0000256" key="5">
    <source>
        <dbReference type="HAMAP-Rule" id="MF_02126"/>
    </source>
</evidence>
<dbReference type="PANTHER" id="PTHR18895">
    <property type="entry name" value="HEMK METHYLTRANSFERASE"/>
    <property type="match status" value="1"/>
</dbReference>
<feature type="binding site" evidence="5">
    <location>
        <position position="176"/>
    </location>
    <ligand>
        <name>S-adenosyl-L-methionine</name>
        <dbReference type="ChEBI" id="CHEBI:59789"/>
    </ligand>
</feature>
<keyword evidence="3 5" id="KW-0949">S-adenosyl-L-methionine</keyword>
<dbReference type="InterPro" id="IPR019874">
    <property type="entry name" value="RF_methyltr_PrmC"/>
</dbReference>
<dbReference type="PROSITE" id="PS00092">
    <property type="entry name" value="N6_MTASE"/>
    <property type="match status" value="1"/>
</dbReference>
<dbReference type="GO" id="GO:0102559">
    <property type="term" value="F:peptide chain release factor N(5)-glutamine methyltransferase activity"/>
    <property type="evidence" value="ECO:0007669"/>
    <property type="project" value="UniProtKB-EC"/>
</dbReference>
<proteinExistence type="inferred from homology"/>
<dbReference type="NCBIfam" id="TIGR03534">
    <property type="entry name" value="RF_mod_PrmC"/>
    <property type="match status" value="1"/>
</dbReference>
<dbReference type="InterPro" id="IPR025714">
    <property type="entry name" value="Methyltranfer_dom"/>
</dbReference>
<keyword evidence="1 5" id="KW-0489">Methyltransferase</keyword>
<feature type="domain" description="Release factor glutamine methyltransferase N-terminal" evidence="7">
    <location>
        <begin position="15"/>
        <end position="89"/>
    </location>
</feature>
<evidence type="ECO:0000313" key="8">
    <source>
        <dbReference type="EMBL" id="TCP13173.1"/>
    </source>
</evidence>
<dbReference type="CDD" id="cd02440">
    <property type="entry name" value="AdoMet_MTases"/>
    <property type="match status" value="1"/>
</dbReference>
<dbReference type="EMBL" id="SLXI01000002">
    <property type="protein sequence ID" value="TCP13173.1"/>
    <property type="molecule type" value="Genomic_DNA"/>
</dbReference>
<evidence type="ECO:0000256" key="4">
    <source>
        <dbReference type="ARBA" id="ARBA00048391"/>
    </source>
</evidence>
<reference evidence="8 9" key="1">
    <citation type="submission" date="2019-03" db="EMBL/GenBank/DDBJ databases">
        <title>Genomic Encyclopedia of Type Strains, Phase IV (KMG-IV): sequencing the most valuable type-strain genomes for metagenomic binning, comparative biology and taxonomic classification.</title>
        <authorList>
            <person name="Goeker M."/>
        </authorList>
    </citation>
    <scope>NUCLEOTIDE SEQUENCE [LARGE SCALE GENOMIC DNA]</scope>
    <source>
        <strain evidence="8 9">DSM 28231</strain>
    </source>
</reference>
<dbReference type="PANTHER" id="PTHR18895:SF74">
    <property type="entry name" value="MTRF1L RELEASE FACTOR GLUTAMINE METHYLTRANSFERASE"/>
    <property type="match status" value="1"/>
</dbReference>
<comment type="function">
    <text evidence="5">Methylates the class 1 translation termination release factors RF1/PrfA and RF2/PrfB on the glutamine residue of the universally conserved GGQ motif.</text>
</comment>
<dbReference type="AlphaFoldDB" id="A0A4R2N0Z1"/>
<keyword evidence="2 5" id="KW-0808">Transferase</keyword>
<evidence type="ECO:0000259" key="6">
    <source>
        <dbReference type="Pfam" id="PF13847"/>
    </source>
</evidence>
<feature type="domain" description="Methyltransferase" evidence="6">
    <location>
        <begin position="136"/>
        <end position="281"/>
    </location>
</feature>
<dbReference type="EC" id="2.1.1.297" evidence="5"/>
<accession>A0A4R2N0Z1</accession>
<feature type="binding site" evidence="5">
    <location>
        <position position="205"/>
    </location>
    <ligand>
        <name>S-adenosyl-L-methionine</name>
        <dbReference type="ChEBI" id="CHEBI:59789"/>
    </ligand>
</feature>
<evidence type="ECO:0000313" key="9">
    <source>
        <dbReference type="Proteomes" id="UP000294841"/>
    </source>
</evidence>
<protein>
    <recommendedName>
        <fullName evidence="5">Release factor glutamine methyltransferase</fullName>
        <shortName evidence="5">RF MTase</shortName>
        <ecNumber evidence="5">2.1.1.297</ecNumber>
    </recommendedName>
    <alternativeName>
        <fullName evidence="5">N5-glutamine methyltransferase PrmC</fullName>
    </alternativeName>
    <alternativeName>
        <fullName evidence="5">Protein-(glutamine-N5) MTase PrmC</fullName>
    </alternativeName>
    <alternativeName>
        <fullName evidence="5">Protein-glutamine N-methyltransferase PrmC</fullName>
    </alternativeName>
</protein>
<dbReference type="InterPro" id="IPR002052">
    <property type="entry name" value="DNA_methylase_N6_adenine_CS"/>
</dbReference>
<comment type="caution">
    <text evidence="8">The sequence shown here is derived from an EMBL/GenBank/DDBJ whole genome shotgun (WGS) entry which is preliminary data.</text>
</comment>
<feature type="binding site" evidence="5">
    <location>
        <begin position="145"/>
        <end position="149"/>
    </location>
    <ligand>
        <name>S-adenosyl-L-methionine</name>
        <dbReference type="ChEBI" id="CHEBI:59789"/>
    </ligand>
</feature>
<dbReference type="RefSeq" id="WP_269467713.1">
    <property type="nucleotide sequence ID" value="NZ_CP016605.1"/>
</dbReference>
<comment type="similarity">
    <text evidence="5">Belongs to the protein N5-glutamine methyltransferase family. PrmC subfamily.</text>
</comment>
<name>A0A4R2N0Z1_9PAST</name>
<dbReference type="Gene3D" id="3.40.50.150">
    <property type="entry name" value="Vaccinia Virus protein VP39"/>
    <property type="match status" value="1"/>
</dbReference>
<dbReference type="NCBIfam" id="TIGR00536">
    <property type="entry name" value="hemK_fam"/>
    <property type="match status" value="1"/>
</dbReference>
<dbReference type="FunFam" id="3.40.50.150:FF:000053">
    <property type="entry name" value="Release factor glutamine methyltransferase"/>
    <property type="match status" value="1"/>
</dbReference>
<feature type="binding site" evidence="5">
    <location>
        <begin position="220"/>
        <end position="223"/>
    </location>
    <ligand>
        <name>substrate</name>
    </ligand>
</feature>
<organism evidence="8 9">
    <name type="scientific">Bisgaardia hudsonensis</name>
    <dbReference type="NCBI Taxonomy" id="109472"/>
    <lineage>
        <taxon>Bacteria</taxon>
        <taxon>Pseudomonadati</taxon>
        <taxon>Pseudomonadota</taxon>
        <taxon>Gammaproteobacteria</taxon>
        <taxon>Pasteurellales</taxon>
        <taxon>Pasteurellaceae</taxon>
        <taxon>Bisgaardia</taxon>
    </lineage>
</organism>
<evidence type="ECO:0000256" key="3">
    <source>
        <dbReference type="ARBA" id="ARBA00022691"/>
    </source>
</evidence>
<gene>
    <name evidence="5" type="primary">prmC</name>
    <name evidence="8" type="ORF">EV697_10244</name>
</gene>
<dbReference type="Pfam" id="PF17827">
    <property type="entry name" value="PrmC_N"/>
    <property type="match status" value="1"/>
</dbReference>
<sequence length="315" mass="36352">MLNNIIIQDSQNYQQWLANAIKLLSEHHLNDPYADPKVDANVLLEFVTKKTRSYILAFPETLLKQNEIEQLSEYVLRRTKGEPIAYILGEKAFWNLILEVSKDTLIPRADTEILVEKAIDIIKLTLKQPHFLNGKKKEFNILDLGTGTGAIALALAYELFPLFDKCGIKLNIIGVDFLESAVSLAKRNAERNQLRDKVQFIQSDWFKQLPKIKFDLIVSNPPYIDEEDENLTQGDVIFEPKTALIANEQGYADLRLIIEQSPHYLQQKGWLILEHGWQQGEKVRSIFKEFLWQKVETAKDYNNNDRITLGQINNN</sequence>
<dbReference type="SUPFAM" id="SSF53335">
    <property type="entry name" value="S-adenosyl-L-methionine-dependent methyltransferases"/>
    <property type="match status" value="1"/>
</dbReference>
<evidence type="ECO:0000256" key="1">
    <source>
        <dbReference type="ARBA" id="ARBA00022603"/>
    </source>
</evidence>
<evidence type="ECO:0000256" key="2">
    <source>
        <dbReference type="ARBA" id="ARBA00022679"/>
    </source>
</evidence>
<keyword evidence="9" id="KW-1185">Reference proteome</keyword>
<dbReference type="InterPro" id="IPR029063">
    <property type="entry name" value="SAM-dependent_MTases_sf"/>
</dbReference>
<dbReference type="InterPro" id="IPR004556">
    <property type="entry name" value="HemK-like"/>
</dbReference>
<dbReference type="Gene3D" id="1.10.8.10">
    <property type="entry name" value="DNA helicase RuvA subunit, C-terminal domain"/>
    <property type="match status" value="1"/>
</dbReference>
<feature type="binding site" evidence="5">
    <location>
        <position position="220"/>
    </location>
    <ligand>
        <name>S-adenosyl-L-methionine</name>
        <dbReference type="ChEBI" id="CHEBI:59789"/>
    </ligand>
</feature>
<dbReference type="InterPro" id="IPR050320">
    <property type="entry name" value="N5-glutamine_MTase"/>
</dbReference>
<dbReference type="HAMAP" id="MF_02126">
    <property type="entry name" value="RF_methyltr_PrmC"/>
    <property type="match status" value="1"/>
</dbReference>
<dbReference type="Proteomes" id="UP000294841">
    <property type="component" value="Unassembled WGS sequence"/>
</dbReference>
<evidence type="ECO:0000259" key="7">
    <source>
        <dbReference type="Pfam" id="PF17827"/>
    </source>
</evidence>
<dbReference type="GO" id="GO:0003676">
    <property type="term" value="F:nucleic acid binding"/>
    <property type="evidence" value="ECO:0007669"/>
    <property type="project" value="InterPro"/>
</dbReference>
<comment type="catalytic activity">
    <reaction evidence="4 5">
        <text>L-glutaminyl-[peptide chain release factor] + S-adenosyl-L-methionine = N(5)-methyl-L-glutaminyl-[peptide chain release factor] + S-adenosyl-L-homocysteine + H(+)</text>
        <dbReference type="Rhea" id="RHEA:42896"/>
        <dbReference type="Rhea" id="RHEA-COMP:10271"/>
        <dbReference type="Rhea" id="RHEA-COMP:10272"/>
        <dbReference type="ChEBI" id="CHEBI:15378"/>
        <dbReference type="ChEBI" id="CHEBI:30011"/>
        <dbReference type="ChEBI" id="CHEBI:57856"/>
        <dbReference type="ChEBI" id="CHEBI:59789"/>
        <dbReference type="ChEBI" id="CHEBI:61891"/>
        <dbReference type="EC" id="2.1.1.297"/>
    </reaction>
</comment>
<dbReference type="InterPro" id="IPR040758">
    <property type="entry name" value="PrmC_N"/>
</dbReference>
<dbReference type="GO" id="GO:0032259">
    <property type="term" value="P:methylation"/>
    <property type="evidence" value="ECO:0007669"/>
    <property type="project" value="UniProtKB-KW"/>
</dbReference>
<dbReference type="Pfam" id="PF13847">
    <property type="entry name" value="Methyltransf_31"/>
    <property type="match status" value="1"/>
</dbReference>